<dbReference type="PANTHER" id="PTHR43024">
    <property type="entry name" value="UDP-N-ACETYLMURAMOYL-TRIPEPTIDE--D-ALANYL-D-ALANINE LIGASE"/>
    <property type="match status" value="1"/>
</dbReference>
<dbReference type="EMBL" id="SWFM01000001">
    <property type="protein sequence ID" value="TKD71749.1"/>
    <property type="molecule type" value="Genomic_DNA"/>
</dbReference>
<evidence type="ECO:0000259" key="13">
    <source>
        <dbReference type="Pfam" id="PF08245"/>
    </source>
</evidence>
<evidence type="ECO:0000256" key="1">
    <source>
        <dbReference type="ARBA" id="ARBA00022490"/>
    </source>
</evidence>
<evidence type="ECO:0000256" key="7">
    <source>
        <dbReference type="ARBA" id="ARBA00022984"/>
    </source>
</evidence>
<dbReference type="Gene3D" id="3.40.1190.10">
    <property type="entry name" value="Mur-like, catalytic domain"/>
    <property type="match status" value="1"/>
</dbReference>
<dbReference type="HAMAP" id="MF_02019">
    <property type="entry name" value="MurF"/>
    <property type="match status" value="1"/>
</dbReference>
<gene>
    <name evidence="10" type="primary">murF</name>
    <name evidence="14" type="ORF">FBF83_02805</name>
</gene>
<keyword evidence="7 10" id="KW-0573">Peptidoglycan synthesis</keyword>
<dbReference type="GO" id="GO:0071555">
    <property type="term" value="P:cell wall organization"/>
    <property type="evidence" value="ECO:0007669"/>
    <property type="project" value="UniProtKB-KW"/>
</dbReference>
<dbReference type="GO" id="GO:0051301">
    <property type="term" value="P:cell division"/>
    <property type="evidence" value="ECO:0007669"/>
    <property type="project" value="UniProtKB-KW"/>
</dbReference>
<keyword evidence="6 10" id="KW-0133">Cell shape</keyword>
<dbReference type="AlphaFoldDB" id="A0A4U1MJX2"/>
<dbReference type="Pfam" id="PF02875">
    <property type="entry name" value="Mur_ligase_C"/>
    <property type="match status" value="1"/>
</dbReference>
<dbReference type="SUPFAM" id="SSF53623">
    <property type="entry name" value="MurD-like peptide ligases, catalytic domain"/>
    <property type="match status" value="1"/>
</dbReference>
<name>A0A4U1MJX2_9BACL</name>
<comment type="caution">
    <text evidence="14">The sequence shown here is derived from an EMBL/GenBank/DDBJ whole genome shotgun (WGS) entry which is preliminary data.</text>
</comment>
<sequence length="450" mass="49273">MNFKASLVNEFSQGPVDHELVFEGVATDTRKDCTNKLFVPIVGEVFDGHRFIDRAIENGATGTLWEKSKPFPQDLEGRIQVYMVEDTTVGLQELAKQILKEQKPYVIGVTGSNGKTTVKDMLEAVLSPKYQTYKTQGNLNNHWGLPMTVLAMPEGTDVLILEMGMSSAGEISLLTSIANPDIAVITNIGESHLLQLGSRENIAKAKMEIAEGLKSDGLLVIDGDEPLLAPVYDHALSCGYSETNDLQIDKVEKRENGYTFTLKNEDSPFEINLLGKHNIKNAIYSIAAARRLGLSEGEIHKALSSLTLTGMRLEQYRLPSGALIINDAYNASPTSMKAAVETLVELEGFDQRIAVLGDMYELGNEEEALHRDIASSIREPITEVITVGEKAKWIYDGLTEDKAQRVPAVSFVSKEDAASYLKGKLDDRTAVLLKASRGLGLETILKALGN</sequence>
<organism evidence="14 15">
    <name type="scientific">Guptibacillus hwajinpoensis</name>
    <dbReference type="NCBI Taxonomy" id="208199"/>
    <lineage>
        <taxon>Bacteria</taxon>
        <taxon>Bacillati</taxon>
        <taxon>Bacillota</taxon>
        <taxon>Bacilli</taxon>
        <taxon>Bacillales</taxon>
        <taxon>Guptibacillaceae</taxon>
        <taxon>Guptibacillus</taxon>
    </lineage>
</organism>
<dbReference type="InterPro" id="IPR035911">
    <property type="entry name" value="MurE/MurF_N"/>
</dbReference>
<comment type="function">
    <text evidence="10 11">Involved in cell wall formation. Catalyzes the final step in the synthesis of UDP-N-acetylmuramoyl-pentapeptide, the precursor of murein.</text>
</comment>
<proteinExistence type="inferred from homology"/>
<dbReference type="SUPFAM" id="SSF63418">
    <property type="entry name" value="MurE/MurF N-terminal domain"/>
    <property type="match status" value="1"/>
</dbReference>
<evidence type="ECO:0000256" key="2">
    <source>
        <dbReference type="ARBA" id="ARBA00022598"/>
    </source>
</evidence>
<dbReference type="Gene3D" id="3.90.190.20">
    <property type="entry name" value="Mur ligase, C-terminal domain"/>
    <property type="match status" value="1"/>
</dbReference>
<dbReference type="Proteomes" id="UP000310541">
    <property type="component" value="Unassembled WGS sequence"/>
</dbReference>
<keyword evidence="8 10" id="KW-0131">Cell cycle</keyword>
<comment type="pathway">
    <text evidence="10 11">Cell wall biogenesis; peptidoglycan biosynthesis.</text>
</comment>
<comment type="similarity">
    <text evidence="10">Belongs to the MurCDEF family. MurF subfamily.</text>
</comment>
<dbReference type="InterPro" id="IPR036565">
    <property type="entry name" value="Mur-like_cat_sf"/>
</dbReference>
<feature type="binding site" evidence="10">
    <location>
        <begin position="111"/>
        <end position="117"/>
    </location>
    <ligand>
        <name>ATP</name>
        <dbReference type="ChEBI" id="CHEBI:30616"/>
    </ligand>
</feature>
<evidence type="ECO:0000256" key="3">
    <source>
        <dbReference type="ARBA" id="ARBA00022618"/>
    </source>
</evidence>
<dbReference type="InterPro" id="IPR036615">
    <property type="entry name" value="Mur_ligase_C_dom_sf"/>
</dbReference>
<dbReference type="RefSeq" id="WP_136945606.1">
    <property type="nucleotide sequence ID" value="NZ_SWFM01000001.1"/>
</dbReference>
<evidence type="ECO:0000256" key="5">
    <source>
        <dbReference type="ARBA" id="ARBA00022840"/>
    </source>
</evidence>
<evidence type="ECO:0000256" key="8">
    <source>
        <dbReference type="ARBA" id="ARBA00023306"/>
    </source>
</evidence>
<feature type="domain" description="Mur ligase C-terminal" evidence="12">
    <location>
        <begin position="311"/>
        <end position="437"/>
    </location>
</feature>
<dbReference type="GO" id="GO:0005524">
    <property type="term" value="F:ATP binding"/>
    <property type="evidence" value="ECO:0007669"/>
    <property type="project" value="UniProtKB-UniRule"/>
</dbReference>
<keyword evidence="5 10" id="KW-0067">ATP-binding</keyword>
<evidence type="ECO:0000256" key="9">
    <source>
        <dbReference type="ARBA" id="ARBA00023316"/>
    </source>
</evidence>
<evidence type="ECO:0000256" key="10">
    <source>
        <dbReference type="HAMAP-Rule" id="MF_02019"/>
    </source>
</evidence>
<reference evidence="14 15" key="1">
    <citation type="submission" date="2019-04" db="EMBL/GenBank/DDBJ databases">
        <title>Genome sequence of Bacillus hwajinpoensis strain Y2.</title>
        <authorList>
            <person name="Fair J.L."/>
            <person name="Maclea K.S."/>
        </authorList>
    </citation>
    <scope>NUCLEOTIDE SEQUENCE [LARGE SCALE GENOMIC DNA]</scope>
    <source>
        <strain evidence="14 15">Y2</strain>
    </source>
</reference>
<protein>
    <recommendedName>
        <fullName evidence="10 11">UDP-N-acetylmuramoyl-tripeptide--D-alanyl-D-alanine ligase</fullName>
        <ecNumber evidence="10 11">6.3.2.10</ecNumber>
    </recommendedName>
    <alternativeName>
        <fullName evidence="10">D-alanyl-D-alanine-adding enzyme</fullName>
    </alternativeName>
</protein>
<dbReference type="InterPro" id="IPR005863">
    <property type="entry name" value="UDP-N-AcMur_synth"/>
</dbReference>
<comment type="subcellular location">
    <subcellularLocation>
        <location evidence="10 11">Cytoplasm</location>
    </subcellularLocation>
</comment>
<dbReference type="GO" id="GO:0009252">
    <property type="term" value="P:peptidoglycan biosynthetic process"/>
    <property type="evidence" value="ECO:0007669"/>
    <property type="project" value="UniProtKB-UniRule"/>
</dbReference>
<dbReference type="InterPro" id="IPR013221">
    <property type="entry name" value="Mur_ligase_cen"/>
</dbReference>
<dbReference type="GO" id="GO:0008766">
    <property type="term" value="F:UDP-N-acetylmuramoylalanyl-D-glutamyl-2,6-diaminopimelate-D-alanyl-D-alanine ligase activity"/>
    <property type="evidence" value="ECO:0007669"/>
    <property type="project" value="RHEA"/>
</dbReference>
<evidence type="ECO:0000313" key="15">
    <source>
        <dbReference type="Proteomes" id="UP000310541"/>
    </source>
</evidence>
<evidence type="ECO:0000259" key="12">
    <source>
        <dbReference type="Pfam" id="PF02875"/>
    </source>
</evidence>
<dbReference type="GO" id="GO:0005737">
    <property type="term" value="C:cytoplasm"/>
    <property type="evidence" value="ECO:0007669"/>
    <property type="project" value="UniProtKB-SubCell"/>
</dbReference>
<dbReference type="OrthoDB" id="9801978at2"/>
<evidence type="ECO:0000313" key="14">
    <source>
        <dbReference type="EMBL" id="TKD71749.1"/>
    </source>
</evidence>
<evidence type="ECO:0000256" key="11">
    <source>
        <dbReference type="RuleBase" id="RU004136"/>
    </source>
</evidence>
<keyword evidence="2 10" id="KW-0436">Ligase</keyword>
<dbReference type="NCBIfam" id="TIGR01143">
    <property type="entry name" value="murF"/>
    <property type="match status" value="1"/>
</dbReference>
<dbReference type="InterPro" id="IPR004101">
    <property type="entry name" value="Mur_ligase_C"/>
</dbReference>
<dbReference type="InterPro" id="IPR051046">
    <property type="entry name" value="MurCDEF_CellWall_CoF430Synth"/>
</dbReference>
<comment type="catalytic activity">
    <reaction evidence="10 11">
        <text>D-alanyl-D-alanine + UDP-N-acetyl-alpha-D-muramoyl-L-alanyl-gamma-D-glutamyl-meso-2,6-diaminopimelate + ATP = UDP-N-acetyl-alpha-D-muramoyl-L-alanyl-gamma-D-glutamyl-meso-2,6-diaminopimeloyl-D-alanyl-D-alanine + ADP + phosphate + H(+)</text>
        <dbReference type="Rhea" id="RHEA:28374"/>
        <dbReference type="ChEBI" id="CHEBI:15378"/>
        <dbReference type="ChEBI" id="CHEBI:30616"/>
        <dbReference type="ChEBI" id="CHEBI:43474"/>
        <dbReference type="ChEBI" id="CHEBI:57822"/>
        <dbReference type="ChEBI" id="CHEBI:61386"/>
        <dbReference type="ChEBI" id="CHEBI:83905"/>
        <dbReference type="ChEBI" id="CHEBI:456216"/>
        <dbReference type="EC" id="6.3.2.10"/>
    </reaction>
</comment>
<keyword evidence="4 10" id="KW-0547">Nucleotide-binding</keyword>
<evidence type="ECO:0000256" key="4">
    <source>
        <dbReference type="ARBA" id="ARBA00022741"/>
    </source>
</evidence>
<dbReference type="EC" id="6.3.2.10" evidence="10 11"/>
<keyword evidence="9 10" id="KW-0961">Cell wall biogenesis/degradation</keyword>
<evidence type="ECO:0000256" key="6">
    <source>
        <dbReference type="ARBA" id="ARBA00022960"/>
    </source>
</evidence>
<accession>A0A4U1MJX2</accession>
<dbReference type="UniPathway" id="UPA00219"/>
<dbReference type="SUPFAM" id="SSF53244">
    <property type="entry name" value="MurD-like peptide ligases, peptide-binding domain"/>
    <property type="match status" value="1"/>
</dbReference>
<dbReference type="Gene3D" id="3.40.1390.10">
    <property type="entry name" value="MurE/MurF, N-terminal domain"/>
    <property type="match status" value="1"/>
</dbReference>
<keyword evidence="3 10" id="KW-0132">Cell division</keyword>
<dbReference type="Pfam" id="PF08245">
    <property type="entry name" value="Mur_ligase_M"/>
    <property type="match status" value="1"/>
</dbReference>
<feature type="domain" description="Mur ligase central" evidence="13">
    <location>
        <begin position="109"/>
        <end position="289"/>
    </location>
</feature>
<dbReference type="GO" id="GO:0008360">
    <property type="term" value="P:regulation of cell shape"/>
    <property type="evidence" value="ECO:0007669"/>
    <property type="project" value="UniProtKB-KW"/>
</dbReference>
<keyword evidence="1 10" id="KW-0963">Cytoplasm</keyword>
<dbReference type="PANTHER" id="PTHR43024:SF1">
    <property type="entry name" value="UDP-N-ACETYLMURAMOYL-TRIPEPTIDE--D-ALANYL-D-ALANINE LIGASE"/>
    <property type="match status" value="1"/>
</dbReference>
<dbReference type="GO" id="GO:0047480">
    <property type="term" value="F:UDP-N-acetylmuramoyl-tripeptide-D-alanyl-D-alanine ligase activity"/>
    <property type="evidence" value="ECO:0007669"/>
    <property type="project" value="UniProtKB-UniRule"/>
</dbReference>